<keyword evidence="6 10" id="KW-0584">Phenylalanine biosynthesis</keyword>
<evidence type="ECO:0000256" key="5">
    <source>
        <dbReference type="ARBA" id="ARBA00023141"/>
    </source>
</evidence>
<dbReference type="EC" id="4.2.1.51" evidence="2 10"/>
<dbReference type="FunFam" id="3.40.190.10:FF:000064">
    <property type="entry name" value="Prephenate dehydratase"/>
    <property type="match status" value="1"/>
</dbReference>
<dbReference type="InterPro" id="IPR001086">
    <property type="entry name" value="Preph_deHydtase"/>
</dbReference>
<dbReference type="PANTHER" id="PTHR21022">
    <property type="entry name" value="PREPHENATE DEHYDRATASE P PROTEIN"/>
    <property type="match status" value="1"/>
</dbReference>
<dbReference type="Proteomes" id="UP000581688">
    <property type="component" value="Unassembled WGS sequence"/>
</dbReference>
<dbReference type="InterPro" id="IPR008242">
    <property type="entry name" value="Chor_mutase/pphenate_deHydtase"/>
</dbReference>
<evidence type="ECO:0000256" key="10">
    <source>
        <dbReference type="RuleBase" id="RU361254"/>
    </source>
</evidence>
<dbReference type="GO" id="GO:0005737">
    <property type="term" value="C:cytoplasm"/>
    <property type="evidence" value="ECO:0007669"/>
    <property type="project" value="TreeGrafter"/>
</dbReference>
<dbReference type="EMBL" id="JACHGH010000001">
    <property type="protein sequence ID" value="MBB6451907.1"/>
    <property type="molecule type" value="Genomic_DNA"/>
</dbReference>
<dbReference type="InterPro" id="IPR045865">
    <property type="entry name" value="ACT-like_dom_sf"/>
</dbReference>
<dbReference type="CDD" id="cd13633">
    <property type="entry name" value="PBP2_Sa-PDT_like"/>
    <property type="match status" value="1"/>
</dbReference>
<dbReference type="InterPro" id="IPR018528">
    <property type="entry name" value="Preph_deHydtase_CS"/>
</dbReference>
<comment type="catalytic activity">
    <reaction evidence="8 10">
        <text>prephenate + H(+) = 3-phenylpyruvate + CO2 + H2O</text>
        <dbReference type="Rhea" id="RHEA:21648"/>
        <dbReference type="ChEBI" id="CHEBI:15377"/>
        <dbReference type="ChEBI" id="CHEBI:15378"/>
        <dbReference type="ChEBI" id="CHEBI:16526"/>
        <dbReference type="ChEBI" id="CHEBI:18005"/>
        <dbReference type="ChEBI" id="CHEBI:29934"/>
        <dbReference type="EC" id="4.2.1.51"/>
    </reaction>
</comment>
<evidence type="ECO:0000256" key="7">
    <source>
        <dbReference type="ARBA" id="ARBA00023239"/>
    </source>
</evidence>
<evidence type="ECO:0000256" key="3">
    <source>
        <dbReference type="ARBA" id="ARBA00021872"/>
    </source>
</evidence>
<evidence type="ECO:0000259" key="11">
    <source>
        <dbReference type="PROSITE" id="PS51171"/>
    </source>
</evidence>
<dbReference type="PROSITE" id="PS51171">
    <property type="entry name" value="PREPHENATE_DEHYDR_3"/>
    <property type="match status" value="1"/>
</dbReference>
<keyword evidence="14" id="KW-1185">Reference proteome</keyword>
<dbReference type="UniPathway" id="UPA00121">
    <property type="reaction ID" value="UER00345"/>
</dbReference>
<dbReference type="RefSeq" id="WP_174494529.1">
    <property type="nucleotide sequence ID" value="NZ_CADDWK010000001.1"/>
</dbReference>
<dbReference type="PROSITE" id="PS51671">
    <property type="entry name" value="ACT"/>
    <property type="match status" value="1"/>
</dbReference>
<dbReference type="GO" id="GO:0009094">
    <property type="term" value="P:L-phenylalanine biosynthetic process"/>
    <property type="evidence" value="ECO:0007669"/>
    <property type="project" value="UniProtKB-UniPathway"/>
</dbReference>
<dbReference type="GO" id="GO:0004664">
    <property type="term" value="F:prephenate dehydratase activity"/>
    <property type="evidence" value="ECO:0007669"/>
    <property type="project" value="UniProtKB-UniRule"/>
</dbReference>
<dbReference type="PROSITE" id="PS00858">
    <property type="entry name" value="PREPHENATE_DEHYDR_2"/>
    <property type="match status" value="1"/>
</dbReference>
<dbReference type="PIRSF" id="PIRSF001500">
    <property type="entry name" value="Chor_mut_pdt_Ppr"/>
    <property type="match status" value="1"/>
</dbReference>
<dbReference type="SUPFAM" id="SSF55021">
    <property type="entry name" value="ACT-like"/>
    <property type="match status" value="1"/>
</dbReference>
<evidence type="ECO:0000256" key="6">
    <source>
        <dbReference type="ARBA" id="ARBA00023222"/>
    </source>
</evidence>
<dbReference type="Pfam" id="PF00800">
    <property type="entry name" value="PDT"/>
    <property type="match status" value="1"/>
</dbReference>
<evidence type="ECO:0000256" key="8">
    <source>
        <dbReference type="ARBA" id="ARBA00047848"/>
    </source>
</evidence>
<dbReference type="SUPFAM" id="SSF53850">
    <property type="entry name" value="Periplasmic binding protein-like II"/>
    <property type="match status" value="1"/>
</dbReference>
<protein>
    <recommendedName>
        <fullName evidence="3 10">Prephenate dehydratase</fullName>
        <shortName evidence="10">PDT</shortName>
        <ecNumber evidence="2 10">4.2.1.51</ecNumber>
    </recommendedName>
</protein>
<dbReference type="FunFam" id="3.30.70.260:FF:000012">
    <property type="entry name" value="Prephenate dehydratase"/>
    <property type="match status" value="1"/>
</dbReference>
<feature type="domain" description="Prephenate dehydratase" evidence="11">
    <location>
        <begin position="3"/>
        <end position="182"/>
    </location>
</feature>
<reference evidence="13 14" key="1">
    <citation type="submission" date="2020-08" db="EMBL/GenBank/DDBJ databases">
        <title>Genomic Encyclopedia of Type Strains, Phase IV (KMG-IV): sequencing the most valuable type-strain genomes for metagenomic binning, comparative biology and taxonomic classification.</title>
        <authorList>
            <person name="Goeker M."/>
        </authorList>
    </citation>
    <scope>NUCLEOTIDE SEQUENCE [LARGE SCALE GENOMIC DNA]</scope>
    <source>
        <strain evidence="13 14">DSM 19612</strain>
    </source>
</reference>
<sequence>MYTVGYLGPKGTFTKMAVDGLFDNVNAEGFATIPACIDAVNDGKIDLGVVPLENAIEGSVHLTLDYLIHQVRLPIVAEAIVPIKQHLLVHPSFDGELKDITSVHSHSHAIAQCHQFIHKNLFGAEIHYTSSTGQAAQQVELDGGTIAAIGNELAAKEYGLKIWKREIHDYENNHTRFAVLQREETPIQIKNVENQGYKTTVLVTLPRDYAGALHQVLSAFSWRRMNLSRIESRPMKTGLGNYFFIIDVEQEYDHVLFPGVQAELEALGCQMNILGSYPTYLLSEDINTVENK</sequence>
<proteinExistence type="predicted"/>
<evidence type="ECO:0000256" key="2">
    <source>
        <dbReference type="ARBA" id="ARBA00013147"/>
    </source>
</evidence>
<dbReference type="Gene3D" id="3.40.190.10">
    <property type="entry name" value="Periplasmic binding protein-like II"/>
    <property type="match status" value="2"/>
</dbReference>
<keyword evidence="5 10" id="KW-0057">Aromatic amino acid biosynthesis</keyword>
<evidence type="ECO:0000313" key="13">
    <source>
        <dbReference type="EMBL" id="MBB6451907.1"/>
    </source>
</evidence>
<evidence type="ECO:0000259" key="12">
    <source>
        <dbReference type="PROSITE" id="PS51671"/>
    </source>
</evidence>
<dbReference type="NCBIfam" id="NF008865">
    <property type="entry name" value="PRK11898.1"/>
    <property type="match status" value="1"/>
</dbReference>
<evidence type="ECO:0000256" key="9">
    <source>
        <dbReference type="PIRSR" id="PIRSR001500-2"/>
    </source>
</evidence>
<keyword evidence="4 10" id="KW-0028">Amino-acid biosynthesis</keyword>
<feature type="domain" description="ACT" evidence="12">
    <location>
        <begin position="201"/>
        <end position="278"/>
    </location>
</feature>
<comment type="caution">
    <text evidence="13">The sequence shown here is derived from an EMBL/GenBank/DDBJ whole genome shotgun (WGS) entry which is preliminary data.</text>
</comment>
<accession>A0A841PSI8</accession>
<keyword evidence="7 10" id="KW-0456">Lyase</keyword>
<dbReference type="InterPro" id="IPR002912">
    <property type="entry name" value="ACT_dom"/>
</dbReference>
<organism evidence="13 14">
    <name type="scientific">Salirhabdus euzebyi</name>
    <dbReference type="NCBI Taxonomy" id="394506"/>
    <lineage>
        <taxon>Bacteria</taxon>
        <taxon>Bacillati</taxon>
        <taxon>Bacillota</taxon>
        <taxon>Bacilli</taxon>
        <taxon>Bacillales</taxon>
        <taxon>Bacillaceae</taxon>
        <taxon>Salirhabdus</taxon>
    </lineage>
</organism>
<gene>
    <name evidence="10" type="primary">pheA</name>
    <name evidence="13" type="ORF">HNQ94_000328</name>
</gene>
<evidence type="ECO:0000256" key="4">
    <source>
        <dbReference type="ARBA" id="ARBA00022605"/>
    </source>
</evidence>
<dbReference type="PANTHER" id="PTHR21022:SF19">
    <property type="entry name" value="PREPHENATE DEHYDRATASE-RELATED"/>
    <property type="match status" value="1"/>
</dbReference>
<comment type="pathway">
    <text evidence="1 10">Amino-acid biosynthesis; L-phenylalanine biosynthesis; phenylpyruvate from prephenate: step 1/1.</text>
</comment>
<evidence type="ECO:0000313" key="14">
    <source>
        <dbReference type="Proteomes" id="UP000581688"/>
    </source>
</evidence>
<name>A0A841PSI8_9BACI</name>
<feature type="site" description="Essential for prephenate dehydratase activity" evidence="9">
    <location>
        <position position="175"/>
    </location>
</feature>
<dbReference type="CDD" id="cd04905">
    <property type="entry name" value="ACT_CM-PDT"/>
    <property type="match status" value="1"/>
</dbReference>
<evidence type="ECO:0000256" key="1">
    <source>
        <dbReference type="ARBA" id="ARBA00004741"/>
    </source>
</evidence>
<dbReference type="AlphaFoldDB" id="A0A841PSI8"/>
<dbReference type="Gene3D" id="3.30.70.260">
    <property type="match status" value="1"/>
</dbReference>